<sequence length="143" mass="15928">MDVGTVVIECVKAIAPVIAGITSAYVTAKYTLKATMEKDAAQRKSDLQEQRYLRFIELLGVIKFPHDNSVNAAMSGLVGQIYLTADQDMVQKVFDLLEPITEHDKVNRSQQAQYKNIILSGRKSMGIPTDENTFPDVFLITFS</sequence>
<reference evidence="1" key="2">
    <citation type="submission" date="2020-09" db="EMBL/GenBank/DDBJ databases">
        <authorList>
            <person name="Sun Q."/>
            <person name="Ohkuma M."/>
        </authorList>
    </citation>
    <scope>NUCLEOTIDE SEQUENCE</scope>
    <source>
        <strain evidence="1">JCM 15325</strain>
    </source>
</reference>
<dbReference type="RefSeq" id="WP_188803190.1">
    <property type="nucleotide sequence ID" value="NZ_BMOK01000008.1"/>
</dbReference>
<comment type="caution">
    <text evidence="1">The sequence shown here is derived from an EMBL/GenBank/DDBJ whole genome shotgun (WGS) entry which is preliminary data.</text>
</comment>
<dbReference type="EMBL" id="BMOK01000008">
    <property type="protein sequence ID" value="GGL57197.1"/>
    <property type="molecule type" value="Genomic_DNA"/>
</dbReference>
<evidence type="ECO:0000313" key="1">
    <source>
        <dbReference type="EMBL" id="GGL57197.1"/>
    </source>
</evidence>
<proteinExistence type="predicted"/>
<organism evidence="1 2">
    <name type="scientific">Sporolactobacillus putidus</name>
    <dbReference type="NCBI Taxonomy" id="492735"/>
    <lineage>
        <taxon>Bacteria</taxon>
        <taxon>Bacillati</taxon>
        <taxon>Bacillota</taxon>
        <taxon>Bacilli</taxon>
        <taxon>Bacillales</taxon>
        <taxon>Sporolactobacillaceae</taxon>
        <taxon>Sporolactobacillus</taxon>
    </lineage>
</organism>
<accession>A0A917W2Z5</accession>
<gene>
    <name evidence="1" type="ORF">GCM10007968_21530</name>
</gene>
<reference evidence="1" key="1">
    <citation type="journal article" date="2014" name="Int. J. Syst. Evol. Microbiol.">
        <title>Complete genome sequence of Corynebacterium casei LMG S-19264T (=DSM 44701T), isolated from a smear-ripened cheese.</title>
        <authorList>
            <consortium name="US DOE Joint Genome Institute (JGI-PGF)"/>
            <person name="Walter F."/>
            <person name="Albersmeier A."/>
            <person name="Kalinowski J."/>
            <person name="Ruckert C."/>
        </authorList>
    </citation>
    <scope>NUCLEOTIDE SEQUENCE</scope>
    <source>
        <strain evidence="1">JCM 15325</strain>
    </source>
</reference>
<evidence type="ECO:0000313" key="2">
    <source>
        <dbReference type="Proteomes" id="UP000654670"/>
    </source>
</evidence>
<dbReference type="AlphaFoldDB" id="A0A917W2Z5"/>
<protein>
    <submittedName>
        <fullName evidence="1">Uncharacterized protein</fullName>
    </submittedName>
</protein>
<dbReference type="Proteomes" id="UP000654670">
    <property type="component" value="Unassembled WGS sequence"/>
</dbReference>
<keyword evidence="2" id="KW-1185">Reference proteome</keyword>
<name>A0A917W2Z5_9BACL</name>